<accession>A0A6G1BKS5</accession>
<name>A0A6G1BKS5_9ORYZ</name>
<feature type="compositionally biased region" description="Polar residues" evidence="1">
    <location>
        <begin position="438"/>
        <end position="448"/>
    </location>
</feature>
<dbReference type="PANTHER" id="PTHR33157:SF12">
    <property type="entry name" value="TRANSPOSASE TNP1_EN_SPM-LIKE DOMAIN-CONTAINING PROTEIN"/>
    <property type="match status" value="1"/>
</dbReference>
<dbReference type="GO" id="GO:0032196">
    <property type="term" value="P:transposition"/>
    <property type="evidence" value="ECO:0007669"/>
    <property type="project" value="InterPro"/>
</dbReference>
<feature type="region of interest" description="Disordered" evidence="1">
    <location>
        <begin position="438"/>
        <end position="457"/>
    </location>
</feature>
<dbReference type="Proteomes" id="UP000479710">
    <property type="component" value="Unassembled WGS sequence"/>
</dbReference>
<feature type="region of interest" description="Disordered" evidence="1">
    <location>
        <begin position="1"/>
        <end position="22"/>
    </location>
</feature>
<dbReference type="OrthoDB" id="651362at2759"/>
<dbReference type="EMBL" id="SPHZ02000012">
    <property type="protein sequence ID" value="KAF0888559.1"/>
    <property type="molecule type" value="Genomic_DNA"/>
</dbReference>
<dbReference type="InterPro" id="IPR004252">
    <property type="entry name" value="Probable_transposase_24"/>
</dbReference>
<comment type="caution">
    <text evidence="2">The sequence shown here is derived from an EMBL/GenBank/DDBJ whole genome shotgun (WGS) entry which is preliminary data.</text>
</comment>
<sequence length="457" mass="52432">MSMRHRCYPEEEPFEDRSQDETLGTLVTSPRKQSGLGPNILMGLVMDRDKAVITPLNKDAWIVEPEKKNVSSTITRLIKDNYPGTYRPLDQHGREVPAEDDKVIAHYRNYPSVTRMTILNEFLKRFKFAPGREEECTRLFELKAVERFSQALSYEKSRAKISLEKSMKERSAIDQSEQHGDALPEHHTDEACCNNGVNEFDAEDPQLWKPFPPSWIERKWWDMLCDLWSNANVMKVSAQNSQNRKNGGGVHHTCGSRSIAMHKQDMIIKNGGHAVDDLDVFARTHRHEKGKGQYVNRKAEQLVDVFNERTKEVNNNQIEKQNIWVQLTRGLKRGRYYGLPGIIDRDQISHSSSTPSTGMLNSPMQPLYTQQQVKDIVSQAVNNALRDVNLEFGTRIQSLEHRVDRPTQESHSHDVNGTSTCAVPDFLEALNMNRPSTFEFQHGQSGTSHDSDDQWRF</sequence>
<protein>
    <submittedName>
        <fullName evidence="2">Uncharacterized protein</fullName>
    </submittedName>
</protein>
<keyword evidence="3" id="KW-1185">Reference proteome</keyword>
<evidence type="ECO:0000256" key="1">
    <source>
        <dbReference type="SAM" id="MobiDB-lite"/>
    </source>
</evidence>
<gene>
    <name evidence="2" type="ORF">E2562_014766</name>
</gene>
<reference evidence="2 3" key="1">
    <citation type="submission" date="2019-11" db="EMBL/GenBank/DDBJ databases">
        <title>Whole genome sequence of Oryza granulata.</title>
        <authorList>
            <person name="Li W."/>
        </authorList>
    </citation>
    <scope>NUCLEOTIDE SEQUENCE [LARGE SCALE GENOMIC DNA]</scope>
    <source>
        <strain evidence="3">cv. Menghai</strain>
        <tissue evidence="2">Leaf</tissue>
    </source>
</reference>
<organism evidence="2 3">
    <name type="scientific">Oryza meyeriana var. granulata</name>
    <dbReference type="NCBI Taxonomy" id="110450"/>
    <lineage>
        <taxon>Eukaryota</taxon>
        <taxon>Viridiplantae</taxon>
        <taxon>Streptophyta</taxon>
        <taxon>Embryophyta</taxon>
        <taxon>Tracheophyta</taxon>
        <taxon>Spermatophyta</taxon>
        <taxon>Magnoliopsida</taxon>
        <taxon>Liliopsida</taxon>
        <taxon>Poales</taxon>
        <taxon>Poaceae</taxon>
        <taxon>BOP clade</taxon>
        <taxon>Oryzoideae</taxon>
        <taxon>Oryzeae</taxon>
        <taxon>Oryzinae</taxon>
        <taxon>Oryza</taxon>
        <taxon>Oryza meyeriana</taxon>
    </lineage>
</organism>
<feature type="region of interest" description="Disordered" evidence="1">
    <location>
        <begin position="165"/>
        <end position="188"/>
    </location>
</feature>
<dbReference type="PANTHER" id="PTHR33157">
    <property type="entry name" value="AUTONOMOUS TRANSPOSABLE ELEMENT EN-1 MOSAIC PROTEIN-RELATED"/>
    <property type="match status" value="1"/>
</dbReference>
<dbReference type="InterPro" id="IPR039266">
    <property type="entry name" value="EN-1/SPM"/>
</dbReference>
<evidence type="ECO:0000313" key="2">
    <source>
        <dbReference type="EMBL" id="KAF0888559.1"/>
    </source>
</evidence>
<dbReference type="Pfam" id="PF03004">
    <property type="entry name" value="Transposase_24"/>
    <property type="match status" value="1"/>
</dbReference>
<dbReference type="AlphaFoldDB" id="A0A6G1BKS5"/>
<proteinExistence type="predicted"/>
<evidence type="ECO:0000313" key="3">
    <source>
        <dbReference type="Proteomes" id="UP000479710"/>
    </source>
</evidence>